<gene>
    <name evidence="2" type="ORF">EAE97_009297</name>
</gene>
<proteinExistence type="predicted"/>
<accession>A0A9P5LWH9</accession>
<dbReference type="RefSeq" id="XP_038729368.1">
    <property type="nucleotide sequence ID" value="XM_038879812.1"/>
</dbReference>
<keyword evidence="3" id="KW-1185">Reference proteome</keyword>
<dbReference type="GeneID" id="62152885"/>
<name>A0A9P5LWH9_9HELO</name>
<sequence>MVSSRRLDMVAGRQDREFSVPQSSTSDQEQSRVQPFLHPSGFHGIEGLQPGREYIAGRTSPGESLTENSSSSTLPVGTLPWNPFNQDPDLTVLPASSPTFQSLQEHTPKICCGESSRTCNSRCENKLTRRERRKLQRRQNKLLARKNGGKNGRHMNWFCTYYRRSTCSREGKRRGE</sequence>
<feature type="region of interest" description="Disordered" evidence="1">
    <location>
        <begin position="1"/>
        <end position="74"/>
    </location>
</feature>
<reference evidence="2 3" key="1">
    <citation type="journal article" date="2020" name="Genome Biol. Evol.">
        <title>Comparative genomics of Sclerotiniaceae.</title>
        <authorList>
            <person name="Valero Jimenez C.A."/>
            <person name="Steentjes M."/>
            <person name="Scholten O.E."/>
            <person name="Van Kan J.A.L."/>
        </authorList>
    </citation>
    <scope>NUCLEOTIDE SEQUENCE [LARGE SCALE GENOMIC DNA]</scope>
    <source>
        <strain evidence="2 3">MUCL 94</strain>
    </source>
</reference>
<evidence type="ECO:0000256" key="1">
    <source>
        <dbReference type="SAM" id="MobiDB-lite"/>
    </source>
</evidence>
<dbReference type="AlphaFoldDB" id="A0A9P5LWH9"/>
<dbReference type="Proteomes" id="UP000710849">
    <property type="component" value="Unassembled WGS sequence"/>
</dbReference>
<feature type="compositionally biased region" description="Basic and acidic residues" evidence="1">
    <location>
        <begin position="1"/>
        <end position="18"/>
    </location>
</feature>
<comment type="caution">
    <text evidence="2">The sequence shown here is derived from an EMBL/GenBank/DDBJ whole genome shotgun (WGS) entry which is preliminary data.</text>
</comment>
<evidence type="ECO:0000313" key="2">
    <source>
        <dbReference type="EMBL" id="KAF7931088.1"/>
    </source>
</evidence>
<feature type="compositionally biased region" description="Low complexity" evidence="1">
    <location>
        <begin position="60"/>
        <end position="74"/>
    </location>
</feature>
<feature type="compositionally biased region" description="Polar residues" evidence="1">
    <location>
        <begin position="20"/>
        <end position="33"/>
    </location>
</feature>
<dbReference type="EMBL" id="RCSW01000021">
    <property type="protein sequence ID" value="KAF7931088.1"/>
    <property type="molecule type" value="Genomic_DNA"/>
</dbReference>
<organism evidence="2 3">
    <name type="scientific">Botrytis byssoidea</name>
    <dbReference type="NCBI Taxonomy" id="139641"/>
    <lineage>
        <taxon>Eukaryota</taxon>
        <taxon>Fungi</taxon>
        <taxon>Dikarya</taxon>
        <taxon>Ascomycota</taxon>
        <taxon>Pezizomycotina</taxon>
        <taxon>Leotiomycetes</taxon>
        <taxon>Helotiales</taxon>
        <taxon>Sclerotiniaceae</taxon>
        <taxon>Botrytis</taxon>
    </lineage>
</organism>
<evidence type="ECO:0000313" key="3">
    <source>
        <dbReference type="Proteomes" id="UP000710849"/>
    </source>
</evidence>
<protein>
    <submittedName>
        <fullName evidence="2">Uncharacterized protein</fullName>
    </submittedName>
</protein>